<gene>
    <name evidence="3" type="ORF">VSDG_05912</name>
</gene>
<evidence type="ECO:0000256" key="2">
    <source>
        <dbReference type="SAM" id="Phobius"/>
    </source>
</evidence>
<feature type="compositionally biased region" description="Polar residues" evidence="1">
    <location>
        <begin position="95"/>
        <end position="106"/>
    </location>
</feature>
<dbReference type="Proteomes" id="UP000284375">
    <property type="component" value="Unassembled WGS sequence"/>
</dbReference>
<feature type="transmembrane region" description="Helical" evidence="2">
    <location>
        <begin position="20"/>
        <end position="43"/>
    </location>
</feature>
<feature type="compositionally biased region" description="Basic residues" evidence="1">
    <location>
        <begin position="115"/>
        <end position="125"/>
    </location>
</feature>
<evidence type="ECO:0000256" key="1">
    <source>
        <dbReference type="SAM" id="MobiDB-lite"/>
    </source>
</evidence>
<keyword evidence="4" id="KW-1185">Reference proteome</keyword>
<reference evidence="3 4" key="1">
    <citation type="submission" date="2015-09" db="EMBL/GenBank/DDBJ databases">
        <title>Host preference determinants of Valsa canker pathogens revealed by comparative genomics.</title>
        <authorList>
            <person name="Yin Z."/>
            <person name="Huang L."/>
        </authorList>
    </citation>
    <scope>NUCLEOTIDE SEQUENCE [LARGE SCALE GENOMIC DNA]</scope>
    <source>
        <strain evidence="3 4">YSFL</strain>
    </source>
</reference>
<protein>
    <submittedName>
        <fullName evidence="3">Uncharacterized protein</fullName>
    </submittedName>
</protein>
<keyword evidence="2" id="KW-0812">Transmembrane</keyword>
<evidence type="ECO:0000313" key="3">
    <source>
        <dbReference type="EMBL" id="ROV94424.1"/>
    </source>
</evidence>
<comment type="caution">
    <text evidence="3">The sequence shown here is derived from an EMBL/GenBank/DDBJ whole genome shotgun (WGS) entry which is preliminary data.</text>
</comment>
<keyword evidence="2" id="KW-1133">Transmembrane helix</keyword>
<dbReference type="AlphaFoldDB" id="A0A423VTT0"/>
<sequence length="241" mass="27404">MGIMIRTVDGDPNRSPSRLLVIILPVVLGTLVVLTLTLISFGIMKRRRKIKRHFHHARLRDPSLTWEEFERRGNLTRSRLLFEEELLRNAIIRKTQQNRESGSKESVPTDVVRPTRSRSKTWHGRTRNQDIEIEDGRQLLHQTGTDWGSAQANVERTWQLLHGKKCPPLGGNRSLWDEDDEGAPQRPPTVRLKTPPLLSHPVFKGSPGQVPPKHLSLPTELIRVKTEPGIVSGSAEMQQSD</sequence>
<name>A0A423VTT0_CYTCH</name>
<accession>A0A423VTT0</accession>
<feature type="region of interest" description="Disordered" evidence="1">
    <location>
        <begin position="171"/>
        <end position="214"/>
    </location>
</feature>
<proteinExistence type="predicted"/>
<feature type="region of interest" description="Disordered" evidence="1">
    <location>
        <begin position="95"/>
        <end position="125"/>
    </location>
</feature>
<evidence type="ECO:0000313" key="4">
    <source>
        <dbReference type="Proteomes" id="UP000284375"/>
    </source>
</evidence>
<organism evidence="3 4">
    <name type="scientific">Cytospora chrysosperma</name>
    <name type="common">Cytospora canker fungus</name>
    <name type="synonym">Sphaeria chrysosperma</name>
    <dbReference type="NCBI Taxonomy" id="252740"/>
    <lineage>
        <taxon>Eukaryota</taxon>
        <taxon>Fungi</taxon>
        <taxon>Dikarya</taxon>
        <taxon>Ascomycota</taxon>
        <taxon>Pezizomycotina</taxon>
        <taxon>Sordariomycetes</taxon>
        <taxon>Sordariomycetidae</taxon>
        <taxon>Diaporthales</taxon>
        <taxon>Cytosporaceae</taxon>
        <taxon>Cytospora</taxon>
    </lineage>
</organism>
<dbReference type="EMBL" id="LJZO01000028">
    <property type="protein sequence ID" value="ROV94424.1"/>
    <property type="molecule type" value="Genomic_DNA"/>
</dbReference>
<keyword evidence="2" id="KW-0472">Membrane</keyword>
<dbReference type="OrthoDB" id="5222624at2759"/>